<name>A0A222ZS98_9CAUD</name>
<evidence type="ECO:0000313" key="2">
    <source>
        <dbReference type="EMBL" id="ASR87269.1"/>
    </source>
</evidence>
<dbReference type="KEGG" id="vg:60324763"/>
<evidence type="ECO:0000313" key="3">
    <source>
        <dbReference type="Proteomes" id="UP000226328"/>
    </source>
</evidence>
<proteinExistence type="predicted"/>
<keyword evidence="3" id="KW-1185">Reference proteome</keyword>
<dbReference type="EMBL" id="MF140416">
    <property type="protein sequence ID" value="ASR87269.1"/>
    <property type="molecule type" value="Genomic_DNA"/>
</dbReference>
<sequence>MDPAARNAALQAISMGDKAAHTPTVYTPMNEAEAARKPARRPAHKATRPVAYEPYSEQ</sequence>
<organism evidence="2 3">
    <name type="scientific">Mycobacterium phage LastHope</name>
    <dbReference type="NCBI Taxonomy" id="2015886"/>
    <lineage>
        <taxon>Viruses</taxon>
        <taxon>Duplodnaviria</taxon>
        <taxon>Heunggongvirae</taxon>
        <taxon>Uroviricota</taxon>
        <taxon>Caudoviricetes</taxon>
        <taxon>Weiservirinae</taxon>
        <taxon>Anayavirus</taxon>
        <taxon>Anayavirus lasthope</taxon>
    </lineage>
</organism>
<dbReference type="GeneID" id="60324763"/>
<gene>
    <name evidence="2" type="primary">102</name>
    <name evidence="2" type="ORF">SEA_LASTHOPE_102</name>
</gene>
<accession>A0A222ZS98</accession>
<dbReference type="Proteomes" id="UP000226328">
    <property type="component" value="Segment"/>
</dbReference>
<evidence type="ECO:0000256" key="1">
    <source>
        <dbReference type="SAM" id="MobiDB-lite"/>
    </source>
</evidence>
<protein>
    <submittedName>
        <fullName evidence="2">Uncharacterized protein</fullName>
    </submittedName>
</protein>
<feature type="compositionally biased region" description="Basic residues" evidence="1">
    <location>
        <begin position="37"/>
        <end position="47"/>
    </location>
</feature>
<feature type="region of interest" description="Disordered" evidence="1">
    <location>
        <begin position="31"/>
        <end position="58"/>
    </location>
</feature>
<reference evidence="2 3" key="1">
    <citation type="submission" date="2017-05" db="EMBL/GenBank/DDBJ databases">
        <authorList>
            <person name="Gomez-Rosado J.O."/>
            <person name="Gonzalez-Garcia E.M."/>
            <person name="Gonzalez-Leon M.A."/>
            <person name="Gonzalez-Rodriguez J."/>
            <person name="Gonzalez-Santos L.I."/>
            <person name="Goveo-Rivera I.A."/>
            <person name="Gutierrez-Silva J.C."/>
            <person name="Issa-Mahmud S."/>
            <person name="Lopez-Llera J.N."/>
            <person name="Marrero-Visalden G."/>
            <person name="Muyet-Blasini E."/>
            <person name="Ortiz-Torres X.D."/>
            <person name="Palacios-Vallejo J.G."/>
            <person name="Pichardo-Gonzalez P.A."/>
            <person name="Pou-Acosta P.M."/>
            <person name="Velez-Velazquez R.M."/>
            <person name="Fernandez-Martinez M."/>
            <person name="Maldonado-Vazquez N."/>
            <person name="Rubin M."/>
            <person name="Vazquez E."/>
            <person name="Stoner T.H."/>
            <person name="Garlena R.A."/>
            <person name="Russell D.A."/>
            <person name="Pope W.H."/>
            <person name="Jacobs-Sera D."/>
            <person name="Hatfull G.F."/>
        </authorList>
    </citation>
    <scope>NUCLEOTIDE SEQUENCE [LARGE SCALE GENOMIC DNA]</scope>
</reference>
<dbReference type="RefSeq" id="YP_009953296.1">
    <property type="nucleotide sequence ID" value="NC_051620.1"/>
</dbReference>